<feature type="compositionally biased region" description="Low complexity" evidence="1">
    <location>
        <begin position="48"/>
        <end position="67"/>
    </location>
</feature>
<gene>
    <name evidence="2" type="ORF">METZ01_LOCUS433271</name>
</gene>
<organism evidence="2">
    <name type="scientific">marine metagenome</name>
    <dbReference type="NCBI Taxonomy" id="408172"/>
    <lineage>
        <taxon>unclassified sequences</taxon>
        <taxon>metagenomes</taxon>
        <taxon>ecological metagenomes</taxon>
    </lineage>
</organism>
<feature type="non-terminal residue" evidence="2">
    <location>
        <position position="233"/>
    </location>
</feature>
<dbReference type="AlphaFoldDB" id="A0A382YAR7"/>
<proteinExistence type="predicted"/>
<dbReference type="Gene3D" id="3.40.710.10">
    <property type="entry name" value="DD-peptidase/beta-lactamase superfamily"/>
    <property type="match status" value="1"/>
</dbReference>
<evidence type="ECO:0000256" key="1">
    <source>
        <dbReference type="SAM" id="MobiDB-lite"/>
    </source>
</evidence>
<reference evidence="2" key="1">
    <citation type="submission" date="2018-05" db="EMBL/GenBank/DDBJ databases">
        <authorList>
            <person name="Lanie J.A."/>
            <person name="Ng W.-L."/>
            <person name="Kazmierczak K.M."/>
            <person name="Andrzejewski T.M."/>
            <person name="Davidsen T.M."/>
            <person name="Wayne K.J."/>
            <person name="Tettelin H."/>
            <person name="Glass J.I."/>
            <person name="Rusch D."/>
            <person name="Podicherti R."/>
            <person name="Tsui H.-C.T."/>
            <person name="Winkler M.E."/>
        </authorList>
    </citation>
    <scope>NUCLEOTIDE SEQUENCE</scope>
</reference>
<dbReference type="InterPro" id="IPR012338">
    <property type="entry name" value="Beta-lactam/transpept-like"/>
</dbReference>
<feature type="region of interest" description="Disordered" evidence="1">
    <location>
        <begin position="48"/>
        <end position="69"/>
    </location>
</feature>
<accession>A0A382YAR7</accession>
<dbReference type="SUPFAM" id="SSF56601">
    <property type="entry name" value="beta-lactamase/transpeptidase-like"/>
    <property type="match status" value="1"/>
</dbReference>
<sequence length="233" mass="26163">MKKLLLLLILSFFSAQGYAGSCPDGSEPVKSVSADGTYFVYNCGGSSNNTSASTNSSSSASKSSSNESSKEIDRFGGISEIPESANPNFETLQYYLYRYLYSFNIHPFCGPDSKELHCENSPPRHSHLIESSENPYQFNSDLREDRYIKQQMQNTALLSYLLYEDGKIVIDEITPEDRFGDMFRDSSKFHSQSVAKTLISYVAGHAICKGYIDSVDSRLNDWPVLENTLYHNQ</sequence>
<evidence type="ECO:0000313" key="2">
    <source>
        <dbReference type="EMBL" id="SVD80417.1"/>
    </source>
</evidence>
<dbReference type="EMBL" id="UINC01174344">
    <property type="protein sequence ID" value="SVD80417.1"/>
    <property type="molecule type" value="Genomic_DNA"/>
</dbReference>
<protein>
    <submittedName>
        <fullName evidence="2">Uncharacterized protein</fullName>
    </submittedName>
</protein>
<name>A0A382YAR7_9ZZZZ</name>